<sequence>MSSREALVAEAEGLRLHLSRTNSTGYKGVKRLYNGRFQAEHGRHDYIGCFGSAVEAAVAYARAVGEYQPPTVAAEAAEGRAEAEAAAVVAEAEGVRLHLSSSNSTGYKCVYKRPSGRFLAVKVHGGDGNVSLGTFGTPVDAAVAYARAVGEPAPLEEGAGPAAAAPAAPVAVA</sequence>
<proteinExistence type="predicted"/>
<dbReference type="Gene3D" id="3.30.730.10">
    <property type="entry name" value="AP2/ERF domain"/>
    <property type="match status" value="2"/>
</dbReference>
<keyword evidence="2" id="KW-1185">Reference proteome</keyword>
<dbReference type="KEGG" id="ehx:EMIHUDRAFT_349937"/>
<evidence type="ECO:0000313" key="1">
    <source>
        <dbReference type="EnsemblProtists" id="EOD18258"/>
    </source>
</evidence>
<dbReference type="PaxDb" id="2903-EOD18258"/>
<dbReference type="Proteomes" id="UP000013827">
    <property type="component" value="Unassembled WGS sequence"/>
</dbReference>
<dbReference type="GO" id="GO:0003700">
    <property type="term" value="F:DNA-binding transcription factor activity"/>
    <property type="evidence" value="ECO:0007669"/>
    <property type="project" value="InterPro"/>
</dbReference>
<evidence type="ECO:0008006" key="3">
    <source>
        <dbReference type="Google" id="ProtNLM"/>
    </source>
</evidence>
<reference evidence="2" key="1">
    <citation type="journal article" date="2013" name="Nature">
        <title>Pan genome of the phytoplankton Emiliania underpins its global distribution.</title>
        <authorList>
            <person name="Read B.A."/>
            <person name="Kegel J."/>
            <person name="Klute M.J."/>
            <person name="Kuo A."/>
            <person name="Lefebvre S.C."/>
            <person name="Maumus F."/>
            <person name="Mayer C."/>
            <person name="Miller J."/>
            <person name="Monier A."/>
            <person name="Salamov A."/>
            <person name="Young J."/>
            <person name="Aguilar M."/>
            <person name="Claverie J.M."/>
            <person name="Frickenhaus S."/>
            <person name="Gonzalez K."/>
            <person name="Herman E.K."/>
            <person name="Lin Y.C."/>
            <person name="Napier J."/>
            <person name="Ogata H."/>
            <person name="Sarno A.F."/>
            <person name="Shmutz J."/>
            <person name="Schroeder D."/>
            <person name="de Vargas C."/>
            <person name="Verret F."/>
            <person name="von Dassow P."/>
            <person name="Valentin K."/>
            <person name="Van de Peer Y."/>
            <person name="Wheeler G."/>
            <person name="Dacks J.B."/>
            <person name="Delwiche C.F."/>
            <person name="Dyhrman S.T."/>
            <person name="Glockner G."/>
            <person name="John U."/>
            <person name="Richards T."/>
            <person name="Worden A.Z."/>
            <person name="Zhang X."/>
            <person name="Grigoriev I.V."/>
            <person name="Allen A.E."/>
            <person name="Bidle K."/>
            <person name="Borodovsky M."/>
            <person name="Bowler C."/>
            <person name="Brownlee C."/>
            <person name="Cock J.M."/>
            <person name="Elias M."/>
            <person name="Gladyshev V.N."/>
            <person name="Groth M."/>
            <person name="Guda C."/>
            <person name="Hadaegh A."/>
            <person name="Iglesias-Rodriguez M.D."/>
            <person name="Jenkins J."/>
            <person name="Jones B.M."/>
            <person name="Lawson T."/>
            <person name="Leese F."/>
            <person name="Lindquist E."/>
            <person name="Lobanov A."/>
            <person name="Lomsadze A."/>
            <person name="Malik S.B."/>
            <person name="Marsh M.E."/>
            <person name="Mackinder L."/>
            <person name="Mock T."/>
            <person name="Mueller-Roeber B."/>
            <person name="Pagarete A."/>
            <person name="Parker M."/>
            <person name="Probert I."/>
            <person name="Quesneville H."/>
            <person name="Raines C."/>
            <person name="Rensing S.A."/>
            <person name="Riano-Pachon D.M."/>
            <person name="Richier S."/>
            <person name="Rokitta S."/>
            <person name="Shiraiwa Y."/>
            <person name="Soanes D.M."/>
            <person name="van der Giezen M."/>
            <person name="Wahlund T.M."/>
            <person name="Williams B."/>
            <person name="Wilson W."/>
            <person name="Wolfe G."/>
            <person name="Wurch L.L."/>
        </authorList>
    </citation>
    <scope>NUCLEOTIDE SEQUENCE</scope>
</reference>
<protein>
    <recommendedName>
        <fullName evidence="3">AP2/ERF domain-containing protein</fullName>
    </recommendedName>
</protein>
<reference evidence="1" key="2">
    <citation type="submission" date="2024-10" db="UniProtKB">
        <authorList>
            <consortium name="EnsemblProtists"/>
        </authorList>
    </citation>
    <scope>IDENTIFICATION</scope>
</reference>
<dbReference type="SUPFAM" id="SSF54171">
    <property type="entry name" value="DNA-binding domain"/>
    <property type="match status" value="2"/>
</dbReference>
<dbReference type="HOGENOM" id="CLU_127933_0_0_1"/>
<name>A0A0D3J423_EMIH1</name>
<dbReference type="PANTHER" id="PTHR31677">
    <property type="entry name" value="AP2 DOMAIN CLASS TRANSCRIPTION FACTOR"/>
    <property type="match status" value="1"/>
</dbReference>
<dbReference type="InterPro" id="IPR036955">
    <property type="entry name" value="AP2/ERF_dom_sf"/>
</dbReference>
<dbReference type="AlphaFoldDB" id="A0A0D3J423"/>
<evidence type="ECO:0000313" key="2">
    <source>
        <dbReference type="Proteomes" id="UP000013827"/>
    </source>
</evidence>
<organism evidence="1 2">
    <name type="scientific">Emiliania huxleyi (strain CCMP1516)</name>
    <dbReference type="NCBI Taxonomy" id="280463"/>
    <lineage>
        <taxon>Eukaryota</taxon>
        <taxon>Haptista</taxon>
        <taxon>Haptophyta</taxon>
        <taxon>Prymnesiophyceae</taxon>
        <taxon>Isochrysidales</taxon>
        <taxon>Noelaerhabdaceae</taxon>
        <taxon>Emiliania</taxon>
    </lineage>
</organism>
<dbReference type="GO" id="GO:0003677">
    <property type="term" value="F:DNA binding"/>
    <property type="evidence" value="ECO:0007669"/>
    <property type="project" value="InterPro"/>
</dbReference>
<dbReference type="RefSeq" id="XP_005770687.1">
    <property type="nucleotide sequence ID" value="XM_005770630.1"/>
</dbReference>
<dbReference type="InterPro" id="IPR016177">
    <property type="entry name" value="DNA-bd_dom_sf"/>
</dbReference>
<dbReference type="GeneID" id="19046259"/>
<accession>A0A0D3J423</accession>
<dbReference type="PANTHER" id="PTHR31677:SF157">
    <property type="entry name" value="AP2_ERF DOMAIN-CONTAINING PROTEIN"/>
    <property type="match status" value="1"/>
</dbReference>
<dbReference type="EnsemblProtists" id="EOD18258">
    <property type="protein sequence ID" value="EOD18258"/>
    <property type="gene ID" value="EMIHUDRAFT_349937"/>
</dbReference>